<evidence type="ECO:0000256" key="1">
    <source>
        <dbReference type="SAM" id="Phobius"/>
    </source>
</evidence>
<keyword evidence="1" id="KW-0812">Transmembrane</keyword>
<dbReference type="SUPFAM" id="SSF81321">
    <property type="entry name" value="Family A G protein-coupled receptor-like"/>
    <property type="match status" value="1"/>
</dbReference>
<evidence type="ECO:0000313" key="3">
    <source>
        <dbReference type="Proteomes" id="UP000298663"/>
    </source>
</evidence>
<feature type="transmembrane region" description="Helical" evidence="1">
    <location>
        <begin position="12"/>
        <end position="34"/>
    </location>
</feature>
<feature type="transmembrane region" description="Helical" evidence="1">
    <location>
        <begin position="178"/>
        <end position="200"/>
    </location>
</feature>
<reference evidence="2 3" key="2">
    <citation type="journal article" date="2019" name="G3 (Bethesda)">
        <title>Hybrid Assembly of the Genome of the Entomopathogenic Nematode Steinernema carpocapsae Identifies the X-Chromosome.</title>
        <authorList>
            <person name="Serra L."/>
            <person name="Macchietto M."/>
            <person name="Macias-Munoz A."/>
            <person name="McGill C.J."/>
            <person name="Rodriguez I.M."/>
            <person name="Rodriguez B."/>
            <person name="Murad R."/>
            <person name="Mortazavi A."/>
        </authorList>
    </citation>
    <scope>NUCLEOTIDE SEQUENCE [LARGE SCALE GENOMIC DNA]</scope>
    <source>
        <strain evidence="2 3">ALL</strain>
    </source>
</reference>
<dbReference type="EMBL" id="AZBU02000003">
    <property type="protein sequence ID" value="TKR89813.1"/>
    <property type="molecule type" value="Genomic_DNA"/>
</dbReference>
<keyword evidence="1" id="KW-0472">Membrane</keyword>
<protein>
    <recommendedName>
        <fullName evidence="4">7TM GPCR serpentine receptor class x (Srx) domain-containing protein</fullName>
    </recommendedName>
</protein>
<reference evidence="2 3" key="1">
    <citation type="journal article" date="2015" name="Genome Biol.">
        <title>Comparative genomics of Steinernema reveals deeply conserved gene regulatory networks.</title>
        <authorList>
            <person name="Dillman A.R."/>
            <person name="Macchietto M."/>
            <person name="Porter C.F."/>
            <person name="Rogers A."/>
            <person name="Williams B."/>
            <person name="Antoshechkin I."/>
            <person name="Lee M.M."/>
            <person name="Goodwin Z."/>
            <person name="Lu X."/>
            <person name="Lewis E.E."/>
            <person name="Goodrich-Blair H."/>
            <person name="Stock S.P."/>
            <person name="Adams B.J."/>
            <person name="Sternberg P.W."/>
            <person name="Mortazavi A."/>
        </authorList>
    </citation>
    <scope>NUCLEOTIDE SEQUENCE [LARGE SCALE GENOMIC DNA]</scope>
    <source>
        <strain evidence="2 3">ALL</strain>
    </source>
</reference>
<comment type="caution">
    <text evidence="2">The sequence shown here is derived from an EMBL/GenBank/DDBJ whole genome shotgun (WGS) entry which is preliminary data.</text>
</comment>
<feature type="transmembrane region" description="Helical" evidence="1">
    <location>
        <begin position="55"/>
        <end position="78"/>
    </location>
</feature>
<dbReference type="Proteomes" id="UP000298663">
    <property type="component" value="Unassembled WGS sequence"/>
</dbReference>
<dbReference type="OrthoDB" id="5843372at2759"/>
<evidence type="ECO:0000313" key="2">
    <source>
        <dbReference type="EMBL" id="TKR89813.1"/>
    </source>
</evidence>
<sequence length="245" mass="27831">MGTNYCTAPVINFFSGAAAALWAGACNLCILLAFNRCLDAWKPQWQQLLFEDRKVYLWLTLTSCYIFYIFTFTTPHVYSAEYGAWFFDPFVNHFEPPIESFINKSHFVNNISVIVLLSILYTLICTSFYFNKRFYGVSAKMSKVQRQVFIQAFWIAVLNFAAAAIYVSMQWIDISFAIIVIGQMTWQAGHGGAAIIYLVFNRTINRRVKSLLQLRIKEATGRATIVGGTTNRTMPVSSAVSHPEC</sequence>
<name>A0A4U5P2Q9_STECR</name>
<dbReference type="PANTHER" id="PTHR23021:SF11">
    <property type="entry name" value="SERPENTINE RECEPTOR, CLASS T"/>
    <property type="match status" value="1"/>
</dbReference>
<keyword evidence="3" id="KW-1185">Reference proteome</keyword>
<feature type="transmembrane region" description="Helical" evidence="1">
    <location>
        <begin position="111"/>
        <end position="131"/>
    </location>
</feature>
<dbReference type="AlphaFoldDB" id="A0A4U5P2Q9"/>
<proteinExistence type="predicted"/>
<keyword evidence="1" id="KW-1133">Transmembrane helix</keyword>
<feature type="transmembrane region" description="Helical" evidence="1">
    <location>
        <begin position="152"/>
        <end position="172"/>
    </location>
</feature>
<gene>
    <name evidence="2" type="ORF">L596_013857</name>
</gene>
<evidence type="ECO:0008006" key="4">
    <source>
        <dbReference type="Google" id="ProtNLM"/>
    </source>
</evidence>
<dbReference type="Pfam" id="PF10321">
    <property type="entry name" value="7TM_GPCR_Srt"/>
    <property type="match status" value="1"/>
</dbReference>
<accession>A0A4U5P2Q9</accession>
<dbReference type="InterPro" id="IPR019425">
    <property type="entry name" value="7TM_GPCR_serpentine_rcpt_Srt"/>
</dbReference>
<organism evidence="2 3">
    <name type="scientific">Steinernema carpocapsae</name>
    <name type="common">Entomopathogenic nematode</name>
    <dbReference type="NCBI Taxonomy" id="34508"/>
    <lineage>
        <taxon>Eukaryota</taxon>
        <taxon>Metazoa</taxon>
        <taxon>Ecdysozoa</taxon>
        <taxon>Nematoda</taxon>
        <taxon>Chromadorea</taxon>
        <taxon>Rhabditida</taxon>
        <taxon>Tylenchina</taxon>
        <taxon>Panagrolaimomorpha</taxon>
        <taxon>Strongyloidoidea</taxon>
        <taxon>Steinernematidae</taxon>
        <taxon>Steinernema</taxon>
    </lineage>
</organism>
<dbReference type="PANTHER" id="PTHR23021">
    <property type="entry name" value="SERPENTINE RECEPTOR, CLASS T"/>
    <property type="match status" value="1"/>
</dbReference>